<dbReference type="InterPro" id="IPR003362">
    <property type="entry name" value="Bact_transf"/>
</dbReference>
<dbReference type="PANTHER" id="PTHR30576:SF10">
    <property type="entry name" value="SLL5057 PROTEIN"/>
    <property type="match status" value="1"/>
</dbReference>
<dbReference type="Pfam" id="PF02397">
    <property type="entry name" value="Bac_transf"/>
    <property type="match status" value="1"/>
</dbReference>
<keyword evidence="2" id="KW-1133">Transmembrane helix</keyword>
<comment type="caution">
    <text evidence="4">The sequence shown here is derived from an EMBL/GenBank/DDBJ whole genome shotgun (WGS) entry which is preliminary data.</text>
</comment>
<reference evidence="4" key="1">
    <citation type="submission" date="2019-11" db="EMBL/GenBank/DDBJ databases">
        <title>Characterization of Clostridium perfringens isolates from swine manure treated agricultural soils.</title>
        <authorList>
            <person name="Wushke S.T."/>
        </authorList>
    </citation>
    <scope>NUCLEOTIDE SEQUENCE</scope>
    <source>
        <strain evidence="4">X26</strain>
    </source>
</reference>
<organism evidence="4 5">
    <name type="scientific">Clostridium perfringens</name>
    <dbReference type="NCBI Taxonomy" id="1502"/>
    <lineage>
        <taxon>Bacteria</taxon>
        <taxon>Bacillati</taxon>
        <taxon>Bacillota</taxon>
        <taxon>Clostridia</taxon>
        <taxon>Eubacteriales</taxon>
        <taxon>Clostridiaceae</taxon>
        <taxon>Clostridium</taxon>
    </lineage>
</organism>
<evidence type="ECO:0000256" key="2">
    <source>
        <dbReference type="SAM" id="Phobius"/>
    </source>
</evidence>
<feature type="domain" description="Bacterial sugar transferase" evidence="3">
    <location>
        <begin position="2"/>
        <end position="179"/>
    </location>
</feature>
<keyword evidence="4" id="KW-0808">Transferase</keyword>
<feature type="transmembrane region" description="Helical" evidence="2">
    <location>
        <begin position="12"/>
        <end position="32"/>
    </location>
</feature>
<evidence type="ECO:0000313" key="5">
    <source>
        <dbReference type="Proteomes" id="UP001291306"/>
    </source>
</evidence>
<protein>
    <submittedName>
        <fullName evidence="4">Sugar transferase</fullName>
    </submittedName>
</protein>
<dbReference type="Proteomes" id="UP001291306">
    <property type="component" value="Unassembled WGS sequence"/>
</dbReference>
<proteinExistence type="inferred from homology"/>
<dbReference type="PANTHER" id="PTHR30576">
    <property type="entry name" value="COLANIC BIOSYNTHESIS UDP-GLUCOSE LIPID CARRIER TRANSFERASE"/>
    <property type="match status" value="1"/>
</dbReference>
<name>A0AAW9I346_CLOPF</name>
<gene>
    <name evidence="4" type="ORF">GNF79_06595</name>
</gene>
<comment type="similarity">
    <text evidence="1">Belongs to the bacterial sugar transferase family.</text>
</comment>
<dbReference type="AlphaFoldDB" id="A0AAW9I346"/>
<dbReference type="RefSeq" id="WP_198616246.1">
    <property type="nucleotide sequence ID" value="NZ_CP148601.1"/>
</dbReference>
<evidence type="ECO:0000259" key="3">
    <source>
        <dbReference type="Pfam" id="PF02397"/>
    </source>
</evidence>
<evidence type="ECO:0000256" key="1">
    <source>
        <dbReference type="ARBA" id="ARBA00006464"/>
    </source>
</evidence>
<evidence type="ECO:0000313" key="4">
    <source>
        <dbReference type="EMBL" id="MDZ4998773.1"/>
    </source>
</evidence>
<keyword evidence="2" id="KW-0472">Membrane</keyword>
<dbReference type="EMBL" id="WNVC01000017">
    <property type="protein sequence ID" value="MDZ4998773.1"/>
    <property type="molecule type" value="Genomic_DNA"/>
</dbReference>
<keyword evidence="2" id="KW-0812">Transmembrane</keyword>
<accession>A0AAW9I346</accession>
<sequence>MKRVFDFSMSLIAIIVFSPIILIISLLVKLTSKGPVFFKQRRIGKNNEEFNILKFRSMRIDTPNVATHLLKDPSVFITPLGKFLRKTSLDELPQLINILKGEMSIVGPRPALYNQYDLRDMRTEVGVHKLVPGLTGWAQINGRDEIPLEEKVALDKEYMNMQNFWLDIKIIFMTVFKVAKSEGVSEGSSKGGHSKSIQNS</sequence>
<dbReference type="GO" id="GO:0016780">
    <property type="term" value="F:phosphotransferase activity, for other substituted phosphate groups"/>
    <property type="evidence" value="ECO:0007669"/>
    <property type="project" value="TreeGrafter"/>
</dbReference>